<gene>
    <name evidence="1" type="ORF">M9H77_15213</name>
</gene>
<accession>A0ACC0AYJ8</accession>
<name>A0ACC0AYJ8_CATRO</name>
<evidence type="ECO:0000313" key="1">
    <source>
        <dbReference type="EMBL" id="KAI5665360.1"/>
    </source>
</evidence>
<protein>
    <submittedName>
        <fullName evidence="1">Uncharacterized protein</fullName>
    </submittedName>
</protein>
<dbReference type="Proteomes" id="UP001060085">
    <property type="component" value="Linkage Group LG04"/>
</dbReference>
<organism evidence="1 2">
    <name type="scientific">Catharanthus roseus</name>
    <name type="common">Madagascar periwinkle</name>
    <name type="synonym">Vinca rosea</name>
    <dbReference type="NCBI Taxonomy" id="4058"/>
    <lineage>
        <taxon>Eukaryota</taxon>
        <taxon>Viridiplantae</taxon>
        <taxon>Streptophyta</taxon>
        <taxon>Embryophyta</taxon>
        <taxon>Tracheophyta</taxon>
        <taxon>Spermatophyta</taxon>
        <taxon>Magnoliopsida</taxon>
        <taxon>eudicotyledons</taxon>
        <taxon>Gunneridae</taxon>
        <taxon>Pentapetalae</taxon>
        <taxon>asterids</taxon>
        <taxon>lamiids</taxon>
        <taxon>Gentianales</taxon>
        <taxon>Apocynaceae</taxon>
        <taxon>Rauvolfioideae</taxon>
        <taxon>Vinceae</taxon>
        <taxon>Catharanthinae</taxon>
        <taxon>Catharanthus</taxon>
    </lineage>
</organism>
<evidence type="ECO:0000313" key="2">
    <source>
        <dbReference type="Proteomes" id="UP001060085"/>
    </source>
</evidence>
<dbReference type="EMBL" id="CM044704">
    <property type="protein sequence ID" value="KAI5665360.1"/>
    <property type="molecule type" value="Genomic_DNA"/>
</dbReference>
<keyword evidence="2" id="KW-1185">Reference proteome</keyword>
<proteinExistence type="predicted"/>
<reference evidence="2" key="1">
    <citation type="journal article" date="2023" name="Nat. Plants">
        <title>Single-cell RNA sequencing provides a high-resolution roadmap for understanding the multicellular compartmentation of specialized metabolism.</title>
        <authorList>
            <person name="Sun S."/>
            <person name="Shen X."/>
            <person name="Li Y."/>
            <person name="Li Y."/>
            <person name="Wang S."/>
            <person name="Li R."/>
            <person name="Zhang H."/>
            <person name="Shen G."/>
            <person name="Guo B."/>
            <person name="Wei J."/>
            <person name="Xu J."/>
            <person name="St-Pierre B."/>
            <person name="Chen S."/>
            <person name="Sun C."/>
        </authorList>
    </citation>
    <scope>NUCLEOTIDE SEQUENCE [LARGE SCALE GENOMIC DNA]</scope>
</reference>
<comment type="caution">
    <text evidence="1">The sequence shown here is derived from an EMBL/GenBank/DDBJ whole genome shotgun (WGS) entry which is preliminary data.</text>
</comment>
<sequence length="149" mass="16748">MASLACTPAIRATNNGECVEEFTYLAKIHNILFYEKIKELKKKLHGFHYSIFDFFGTATEKLNNPSKFGFKEVKSACCGTGPFRGINSCGGKRGGIANFEVCDNVGEYFFFDAGHLTESAYKQFAEQMWNGDSEIIKPYNLKSLFHLTV</sequence>